<feature type="transmembrane region" description="Helical" evidence="2">
    <location>
        <begin position="37"/>
        <end position="61"/>
    </location>
</feature>
<evidence type="ECO:0000259" key="3">
    <source>
        <dbReference type="PROSITE" id="PS50234"/>
    </source>
</evidence>
<dbReference type="AlphaFoldDB" id="A0A4R5KHE9"/>
<dbReference type="RefSeq" id="WP_133233569.1">
    <property type="nucleotide sequence ID" value="NZ_SMRT01000015.1"/>
</dbReference>
<dbReference type="CDD" id="cd00198">
    <property type="entry name" value="vWFA"/>
    <property type="match status" value="1"/>
</dbReference>
<dbReference type="PANTHER" id="PTHR37947:SF2">
    <property type="entry name" value="VON WILLEBRAND FACTOR TYPE A"/>
    <property type="match status" value="1"/>
</dbReference>
<keyword evidence="2" id="KW-1133">Transmembrane helix</keyword>
<dbReference type="Gene3D" id="3.40.50.410">
    <property type="entry name" value="von Willebrand factor, type A domain"/>
    <property type="match status" value="1"/>
</dbReference>
<dbReference type="SUPFAM" id="SSF52317">
    <property type="entry name" value="Class I glutamine amidotransferase-like"/>
    <property type="match status" value="1"/>
</dbReference>
<evidence type="ECO:0000313" key="5">
    <source>
        <dbReference type="Proteomes" id="UP000295636"/>
    </source>
</evidence>
<sequence length="987" mass="106682">MGLQFKEPLFLLLLVPLAVFAMWMWRTKLQLTGTRKALAVGLRTVILLLLVLSLSGVQWYVTLEQKAIYYVVDRSASMPSDKAYGQWLKASSDAKAKDDQVGVIATGLDAIVERSLSPQHLNGFSFTGQINGQFSNLAQGLQLAGSMMPEQAAPRVVLVTDGSENVGDMLRQGKLMKDKGIPVDILPLSGPAKKDVAIDSLKLPEKLYQGEKYALEITIASTFAGTGELRIYEENQEISKQTVTVERGENRFALQSLAKEAGFHRYRAELYFAEDEQAENNTGYAFSRVTGPPKVLVVEGVPGSSGNIESVLKSSFIGYEVIPPEMLSRDMANYAAYDSIILNNVSATRISGPQMDMIETAVASYGIGLVMLGGEDSYGMGGYFKTPIEKALPVYMDLQGKREIPSLGLILVIDRSGSMDGGKLELAKEAAMRTVELMREKDSVGVVAFDSTPWWVVEPQKLTDRKKVLEQIQSIQPAGGTEIYTAVDEAYQRMLKVEAQRRHIILLTDGQSATNQSYEQLTSNMLKHNITLSSVAVGEGADVQLLESLAKMAKGRFYYTNDQSTLPAIFSREAVMMARTYIVDQPFVPALGQTGDWNGLFGDGVPKINAYVAVTPKETAEVALMSPEPDPLLARWQYGSGRSVAWTSDITGKWSGDWISWERFSSVFSQIIKWTFPQFQASPFTLSSRLEGNAAKLELKSSQSGLKGDVHASITDDTLGRTELQLTPTAPGEYESQMTVQKPGVYLAKIDVKDAADPDKSAAGFTTGFVIPYSPEYRIHPADSGAKLKQLAELTGGRLLSLDRPEEVFQGAVHPKRQPHDMAAALLIAALLLWLLDIAVRRLSIPWDRAAILWTAFRPGRRRLQPEPSAVAAGLERLQQRKRRAAGLQRAAQQSAGSGTTLLERGASAARSADGAGSGAAASAPAGQASAPSGAGGAASPPRAGGGAASMPQGPASAASPAAPGTQPDAAEQTMNRLLAAKNRRRR</sequence>
<proteinExistence type="predicted"/>
<evidence type="ECO:0000256" key="2">
    <source>
        <dbReference type="SAM" id="Phobius"/>
    </source>
</evidence>
<feature type="transmembrane region" description="Helical" evidence="2">
    <location>
        <begin position="6"/>
        <end position="25"/>
    </location>
</feature>
<dbReference type="Pfam" id="PF00092">
    <property type="entry name" value="VWA"/>
    <property type="match status" value="1"/>
</dbReference>
<name>A0A4R5KHE9_9BACL</name>
<dbReference type="OrthoDB" id="9781333at2"/>
<keyword evidence="2" id="KW-0472">Membrane</keyword>
<feature type="compositionally biased region" description="Low complexity" evidence="1">
    <location>
        <begin position="905"/>
        <end position="965"/>
    </location>
</feature>
<dbReference type="InterPro" id="IPR010768">
    <property type="entry name" value="GATase1-like"/>
</dbReference>
<evidence type="ECO:0000256" key="1">
    <source>
        <dbReference type="SAM" id="MobiDB-lite"/>
    </source>
</evidence>
<gene>
    <name evidence="4" type="ORF">E1757_25705</name>
</gene>
<comment type="caution">
    <text evidence="4">The sequence shown here is derived from an EMBL/GenBank/DDBJ whole genome shotgun (WGS) entry which is preliminary data.</text>
</comment>
<keyword evidence="5" id="KW-1185">Reference proteome</keyword>
<dbReference type="PROSITE" id="PS50234">
    <property type="entry name" value="VWFA"/>
    <property type="match status" value="1"/>
</dbReference>
<organism evidence="4 5">
    <name type="scientific">Paenibacillus piri</name>
    <dbReference type="NCBI Taxonomy" id="2547395"/>
    <lineage>
        <taxon>Bacteria</taxon>
        <taxon>Bacillati</taxon>
        <taxon>Bacillota</taxon>
        <taxon>Bacilli</taxon>
        <taxon>Bacillales</taxon>
        <taxon>Paenibacillaceae</taxon>
        <taxon>Paenibacillus</taxon>
    </lineage>
</organism>
<dbReference type="InterPro" id="IPR036465">
    <property type="entry name" value="vWFA_dom_sf"/>
</dbReference>
<dbReference type="EMBL" id="SMRT01000015">
    <property type="protein sequence ID" value="TDF93787.1"/>
    <property type="molecule type" value="Genomic_DNA"/>
</dbReference>
<keyword evidence="2" id="KW-0812">Transmembrane</keyword>
<reference evidence="4 5" key="1">
    <citation type="submission" date="2019-03" db="EMBL/GenBank/DDBJ databases">
        <title>This is whole genome sequence of Paenibacillus sp MS74 strain.</title>
        <authorList>
            <person name="Trinh H.N."/>
        </authorList>
    </citation>
    <scope>NUCLEOTIDE SEQUENCE [LARGE SCALE GENOMIC DNA]</scope>
    <source>
        <strain evidence="4 5">MS74</strain>
    </source>
</reference>
<evidence type="ECO:0000313" key="4">
    <source>
        <dbReference type="EMBL" id="TDF93787.1"/>
    </source>
</evidence>
<feature type="compositionally biased region" description="Low complexity" evidence="1">
    <location>
        <begin position="886"/>
        <end position="898"/>
    </location>
</feature>
<protein>
    <submittedName>
        <fullName evidence="4">VWA domain-containing protein</fullName>
    </submittedName>
</protein>
<dbReference type="PANTHER" id="PTHR37947">
    <property type="entry name" value="BLL2462 PROTEIN"/>
    <property type="match status" value="1"/>
</dbReference>
<feature type="domain" description="VWFA" evidence="3">
    <location>
        <begin position="408"/>
        <end position="573"/>
    </location>
</feature>
<dbReference type="Pfam" id="PF07090">
    <property type="entry name" value="GATase1_like"/>
    <property type="match status" value="1"/>
</dbReference>
<accession>A0A4R5KHE9</accession>
<dbReference type="Gene3D" id="3.40.50.880">
    <property type="match status" value="2"/>
</dbReference>
<dbReference type="Pfam" id="PF13519">
    <property type="entry name" value="VWA_2"/>
    <property type="match status" value="1"/>
</dbReference>
<dbReference type="InterPro" id="IPR002035">
    <property type="entry name" value="VWF_A"/>
</dbReference>
<dbReference type="Proteomes" id="UP000295636">
    <property type="component" value="Unassembled WGS sequence"/>
</dbReference>
<dbReference type="SMART" id="SM00327">
    <property type="entry name" value="VWA"/>
    <property type="match status" value="2"/>
</dbReference>
<feature type="region of interest" description="Disordered" evidence="1">
    <location>
        <begin position="882"/>
        <end position="987"/>
    </location>
</feature>
<dbReference type="InterPro" id="IPR029062">
    <property type="entry name" value="Class_I_gatase-like"/>
</dbReference>
<dbReference type="SUPFAM" id="SSF53300">
    <property type="entry name" value="vWA-like"/>
    <property type="match status" value="2"/>
</dbReference>